<dbReference type="Gene3D" id="3.30.560.10">
    <property type="entry name" value="Glucose Oxidase, domain 3"/>
    <property type="match status" value="1"/>
</dbReference>
<keyword evidence="1" id="KW-0812">Transmembrane</keyword>
<dbReference type="AlphaFoldDB" id="A0A5C3LXK1"/>
<evidence type="ECO:0000256" key="1">
    <source>
        <dbReference type="SAM" id="Phobius"/>
    </source>
</evidence>
<protein>
    <submittedName>
        <fullName evidence="2">Uncharacterized protein</fullName>
    </submittedName>
</protein>
<keyword evidence="1" id="KW-0472">Membrane</keyword>
<evidence type="ECO:0000313" key="3">
    <source>
        <dbReference type="Proteomes" id="UP000308652"/>
    </source>
</evidence>
<dbReference type="Proteomes" id="UP000308652">
    <property type="component" value="Unassembled WGS sequence"/>
</dbReference>
<dbReference type="OrthoDB" id="3042344at2759"/>
<reference evidence="2 3" key="1">
    <citation type="journal article" date="2019" name="Nat. Ecol. Evol.">
        <title>Megaphylogeny resolves global patterns of mushroom evolution.</title>
        <authorList>
            <person name="Varga T."/>
            <person name="Krizsan K."/>
            <person name="Foldi C."/>
            <person name="Dima B."/>
            <person name="Sanchez-Garcia M."/>
            <person name="Sanchez-Ramirez S."/>
            <person name="Szollosi G.J."/>
            <person name="Szarkandi J.G."/>
            <person name="Papp V."/>
            <person name="Albert L."/>
            <person name="Andreopoulos W."/>
            <person name="Angelini C."/>
            <person name="Antonin V."/>
            <person name="Barry K.W."/>
            <person name="Bougher N.L."/>
            <person name="Buchanan P."/>
            <person name="Buyck B."/>
            <person name="Bense V."/>
            <person name="Catcheside P."/>
            <person name="Chovatia M."/>
            <person name="Cooper J."/>
            <person name="Damon W."/>
            <person name="Desjardin D."/>
            <person name="Finy P."/>
            <person name="Geml J."/>
            <person name="Haridas S."/>
            <person name="Hughes K."/>
            <person name="Justo A."/>
            <person name="Karasinski D."/>
            <person name="Kautmanova I."/>
            <person name="Kiss B."/>
            <person name="Kocsube S."/>
            <person name="Kotiranta H."/>
            <person name="LaButti K.M."/>
            <person name="Lechner B.E."/>
            <person name="Liimatainen K."/>
            <person name="Lipzen A."/>
            <person name="Lukacs Z."/>
            <person name="Mihaltcheva S."/>
            <person name="Morgado L.N."/>
            <person name="Niskanen T."/>
            <person name="Noordeloos M.E."/>
            <person name="Ohm R.A."/>
            <person name="Ortiz-Santana B."/>
            <person name="Ovrebo C."/>
            <person name="Racz N."/>
            <person name="Riley R."/>
            <person name="Savchenko A."/>
            <person name="Shiryaev A."/>
            <person name="Soop K."/>
            <person name="Spirin V."/>
            <person name="Szebenyi C."/>
            <person name="Tomsovsky M."/>
            <person name="Tulloss R.E."/>
            <person name="Uehling J."/>
            <person name="Grigoriev I.V."/>
            <person name="Vagvolgyi C."/>
            <person name="Papp T."/>
            <person name="Martin F.M."/>
            <person name="Miettinen O."/>
            <person name="Hibbett D.S."/>
            <person name="Nagy L.G."/>
        </authorList>
    </citation>
    <scope>NUCLEOTIDE SEQUENCE [LARGE SCALE GENOMIC DNA]</scope>
    <source>
        <strain evidence="2 3">CBS 166.37</strain>
    </source>
</reference>
<name>A0A5C3LXK1_9AGAR</name>
<proteinExistence type="predicted"/>
<accession>A0A5C3LXK1</accession>
<organism evidence="2 3">
    <name type="scientific">Crucibulum laeve</name>
    <dbReference type="NCBI Taxonomy" id="68775"/>
    <lineage>
        <taxon>Eukaryota</taxon>
        <taxon>Fungi</taxon>
        <taxon>Dikarya</taxon>
        <taxon>Basidiomycota</taxon>
        <taxon>Agaricomycotina</taxon>
        <taxon>Agaricomycetes</taxon>
        <taxon>Agaricomycetidae</taxon>
        <taxon>Agaricales</taxon>
        <taxon>Agaricineae</taxon>
        <taxon>Nidulariaceae</taxon>
        <taxon>Crucibulum</taxon>
    </lineage>
</organism>
<dbReference type="STRING" id="68775.A0A5C3LXK1"/>
<keyword evidence="1" id="KW-1133">Transmembrane helix</keyword>
<gene>
    <name evidence="2" type="ORF">BDQ12DRAFT_666771</name>
</gene>
<dbReference type="EMBL" id="ML213606">
    <property type="protein sequence ID" value="TFK37864.1"/>
    <property type="molecule type" value="Genomic_DNA"/>
</dbReference>
<evidence type="ECO:0000313" key="2">
    <source>
        <dbReference type="EMBL" id="TFK37864.1"/>
    </source>
</evidence>
<sequence length="224" mass="25160">MPLSLKMDCILNHRNDSKEKSLLTTSGKLTINYIRLDISFSLITALTKKEIKVFVDLPDIGQNLQDHPLLLNHFKVDTTTTFDAISTNPNTTANVLKEWSVTHQSQFADSLCNNLGFIRLDKSFFHGKVDPSGMIYLLYDLKPDILRRTSSPVAMAKATPAVGNFITDRSMFRRLLKQLNLFANFVTFPYGMKWGVVALMLLVKGTPGLQPLIQLLIQSDLSIS</sequence>
<keyword evidence="3" id="KW-1185">Reference proteome</keyword>
<feature type="transmembrane region" description="Helical" evidence="1">
    <location>
        <begin position="179"/>
        <end position="203"/>
    </location>
</feature>